<organism evidence="1">
    <name type="scientific">freshwater metagenome</name>
    <dbReference type="NCBI Taxonomy" id="449393"/>
    <lineage>
        <taxon>unclassified sequences</taxon>
        <taxon>metagenomes</taxon>
        <taxon>ecological metagenomes</taxon>
    </lineage>
</organism>
<proteinExistence type="predicted"/>
<evidence type="ECO:0000313" key="1">
    <source>
        <dbReference type="EMBL" id="CAB4566468.1"/>
    </source>
</evidence>
<dbReference type="AlphaFoldDB" id="A0A6J6DZG7"/>
<dbReference type="Gene3D" id="3.10.180.10">
    <property type="entry name" value="2,3-Dihydroxybiphenyl 1,2-Dioxygenase, domain 1"/>
    <property type="match status" value="1"/>
</dbReference>
<reference evidence="1" key="1">
    <citation type="submission" date="2020-05" db="EMBL/GenBank/DDBJ databases">
        <authorList>
            <person name="Chiriac C."/>
            <person name="Salcher M."/>
            <person name="Ghai R."/>
            <person name="Kavagutti S V."/>
        </authorList>
    </citation>
    <scope>NUCLEOTIDE SEQUENCE</scope>
</reference>
<name>A0A6J6DZG7_9ZZZZ</name>
<sequence length="248" mass="26057">MPDSLVSYVEKDQKAQGAYAPLQGQSRQASEHGSGLAFTSVAVLLALHAGGQTKSWESIGLKFDGFSCYLADVALEIHEGTPGLTGWTIGAERPGVFNIDGIATTVVAETHPHVTSSPCGTEKITGLDHVVVMTDNLDRTCDALCQHLGVEVRRERDAGKGVVQRFIKLSNTIIEVVTGPHVTAPGASLWGMVISVDNMETWAAQCGPDVTSTPKQATQPGRLISTVRSGVGLGVPFAVMTPHVSAGD</sequence>
<accession>A0A6J6DZG7</accession>
<protein>
    <submittedName>
        <fullName evidence="1">Unannotated protein</fullName>
    </submittedName>
</protein>
<dbReference type="EMBL" id="CAEZTC010000153">
    <property type="protein sequence ID" value="CAB4566468.1"/>
    <property type="molecule type" value="Genomic_DNA"/>
</dbReference>
<gene>
    <name evidence="1" type="ORF">UFOPK1572_01131</name>
</gene>
<dbReference type="SUPFAM" id="SSF54593">
    <property type="entry name" value="Glyoxalase/Bleomycin resistance protein/Dihydroxybiphenyl dioxygenase"/>
    <property type="match status" value="1"/>
</dbReference>
<dbReference type="InterPro" id="IPR029068">
    <property type="entry name" value="Glyas_Bleomycin-R_OHBP_Dase"/>
</dbReference>